<keyword evidence="1" id="KW-0812">Transmembrane</keyword>
<keyword evidence="1" id="KW-0472">Membrane</keyword>
<keyword evidence="3" id="KW-1185">Reference proteome</keyword>
<dbReference type="Proteomes" id="UP001203297">
    <property type="component" value="Unassembled WGS sequence"/>
</dbReference>
<accession>A0AAD4LYQ9</accession>
<comment type="caution">
    <text evidence="2">The sequence shown here is derived from an EMBL/GenBank/DDBJ whole genome shotgun (WGS) entry which is preliminary data.</text>
</comment>
<evidence type="ECO:0000313" key="3">
    <source>
        <dbReference type="Proteomes" id="UP001203297"/>
    </source>
</evidence>
<gene>
    <name evidence="2" type="ORF">B0F90DRAFT_1224404</name>
</gene>
<proteinExistence type="predicted"/>
<reference evidence="2" key="1">
    <citation type="journal article" date="2022" name="New Phytol.">
        <title>Evolutionary transition to the ectomycorrhizal habit in the genomes of a hyperdiverse lineage of mushroom-forming fungi.</title>
        <authorList>
            <person name="Looney B."/>
            <person name="Miyauchi S."/>
            <person name="Morin E."/>
            <person name="Drula E."/>
            <person name="Courty P.E."/>
            <person name="Kohler A."/>
            <person name="Kuo A."/>
            <person name="LaButti K."/>
            <person name="Pangilinan J."/>
            <person name="Lipzen A."/>
            <person name="Riley R."/>
            <person name="Andreopoulos W."/>
            <person name="He G."/>
            <person name="Johnson J."/>
            <person name="Nolan M."/>
            <person name="Tritt A."/>
            <person name="Barry K.W."/>
            <person name="Grigoriev I.V."/>
            <person name="Nagy L.G."/>
            <person name="Hibbett D."/>
            <person name="Henrissat B."/>
            <person name="Matheny P.B."/>
            <person name="Labbe J."/>
            <person name="Martin F.M."/>
        </authorList>
    </citation>
    <scope>NUCLEOTIDE SEQUENCE</scope>
    <source>
        <strain evidence="2">BPL690</strain>
    </source>
</reference>
<feature type="transmembrane region" description="Helical" evidence="1">
    <location>
        <begin position="67"/>
        <end position="84"/>
    </location>
</feature>
<evidence type="ECO:0000256" key="1">
    <source>
        <dbReference type="SAM" id="Phobius"/>
    </source>
</evidence>
<sequence length="133" mass="15431">MFSMKLLSEKGRASPYSYLRPVGNKIFREMRCSIQPIQARSLQGTDRKMQCHRDTLVKGSLTCYSPYDDLLVFFGLSVLFEILPGDDENITNWQSFFLLLSWAVCTQLLFLFLFLPSSTVTYLRLKKRTTLAR</sequence>
<protein>
    <submittedName>
        <fullName evidence="2">Uncharacterized protein</fullName>
    </submittedName>
</protein>
<name>A0AAD4LYQ9_9AGAM</name>
<keyword evidence="1" id="KW-1133">Transmembrane helix</keyword>
<feature type="transmembrane region" description="Helical" evidence="1">
    <location>
        <begin position="96"/>
        <end position="123"/>
    </location>
</feature>
<evidence type="ECO:0000313" key="2">
    <source>
        <dbReference type="EMBL" id="KAI0294726.1"/>
    </source>
</evidence>
<dbReference type="AlphaFoldDB" id="A0AAD4LYQ9"/>
<organism evidence="2 3">
    <name type="scientific">Multifurca ochricompacta</name>
    <dbReference type="NCBI Taxonomy" id="376703"/>
    <lineage>
        <taxon>Eukaryota</taxon>
        <taxon>Fungi</taxon>
        <taxon>Dikarya</taxon>
        <taxon>Basidiomycota</taxon>
        <taxon>Agaricomycotina</taxon>
        <taxon>Agaricomycetes</taxon>
        <taxon>Russulales</taxon>
        <taxon>Russulaceae</taxon>
        <taxon>Multifurca</taxon>
    </lineage>
</organism>
<dbReference type="EMBL" id="WTXG01000069">
    <property type="protein sequence ID" value="KAI0294726.1"/>
    <property type="molecule type" value="Genomic_DNA"/>
</dbReference>